<dbReference type="Proteomes" id="UP000054549">
    <property type="component" value="Unassembled WGS sequence"/>
</dbReference>
<feature type="region of interest" description="Disordered" evidence="1">
    <location>
        <begin position="171"/>
        <end position="194"/>
    </location>
</feature>
<feature type="region of interest" description="Disordered" evidence="1">
    <location>
        <begin position="313"/>
        <end position="334"/>
    </location>
</feature>
<dbReference type="AlphaFoldDB" id="A0A0C2WVU0"/>
<feature type="compositionally biased region" description="Basic and acidic residues" evidence="1">
    <location>
        <begin position="62"/>
        <end position="76"/>
    </location>
</feature>
<evidence type="ECO:0000256" key="1">
    <source>
        <dbReference type="SAM" id="MobiDB-lite"/>
    </source>
</evidence>
<evidence type="ECO:0000313" key="3">
    <source>
        <dbReference type="Proteomes" id="UP000054549"/>
    </source>
</evidence>
<feature type="region of interest" description="Disordered" evidence="1">
    <location>
        <begin position="548"/>
        <end position="572"/>
    </location>
</feature>
<reference evidence="2 3" key="1">
    <citation type="submission" date="2014-04" db="EMBL/GenBank/DDBJ databases">
        <title>Evolutionary Origins and Diversification of the Mycorrhizal Mutualists.</title>
        <authorList>
            <consortium name="DOE Joint Genome Institute"/>
            <consortium name="Mycorrhizal Genomics Consortium"/>
            <person name="Kohler A."/>
            <person name="Kuo A."/>
            <person name="Nagy L.G."/>
            <person name="Floudas D."/>
            <person name="Copeland A."/>
            <person name="Barry K.W."/>
            <person name="Cichocki N."/>
            <person name="Veneault-Fourrey C."/>
            <person name="LaButti K."/>
            <person name="Lindquist E.A."/>
            <person name="Lipzen A."/>
            <person name="Lundell T."/>
            <person name="Morin E."/>
            <person name="Murat C."/>
            <person name="Riley R."/>
            <person name="Ohm R."/>
            <person name="Sun H."/>
            <person name="Tunlid A."/>
            <person name="Henrissat B."/>
            <person name="Grigoriev I.V."/>
            <person name="Hibbett D.S."/>
            <person name="Martin F."/>
        </authorList>
    </citation>
    <scope>NUCLEOTIDE SEQUENCE [LARGE SCALE GENOMIC DNA]</scope>
    <source>
        <strain evidence="2 3">Koide BX008</strain>
    </source>
</reference>
<accession>A0A0C2WVU0</accession>
<name>A0A0C2WVU0_AMAMK</name>
<dbReference type="HOGENOM" id="CLU_027666_0_0_1"/>
<feature type="region of interest" description="Disordered" evidence="1">
    <location>
        <begin position="1"/>
        <end position="40"/>
    </location>
</feature>
<feature type="region of interest" description="Disordered" evidence="1">
    <location>
        <begin position="428"/>
        <end position="509"/>
    </location>
</feature>
<evidence type="ECO:0000313" key="2">
    <source>
        <dbReference type="EMBL" id="KIL60916.1"/>
    </source>
</evidence>
<feature type="compositionally biased region" description="Basic residues" evidence="1">
    <location>
        <begin position="359"/>
        <end position="370"/>
    </location>
</feature>
<sequence length="692" mass="74841">MSNSSNSPPLPCTPPPRQTRNTSRYPDNLGRVPLHRRGTSQTYERLEDLLREAGYKETRIFTPEGEHDDVTYHEQDSESPLARRSASRKGVGAVVEFFTGLLPSSTMSSVRSVATTKPETPCDEQTTMVSPTFSTQSAGSGTLVLSPQMQQQVYGSGRSTPRTIMSSTDDIQALRRSNSPVTSTPVPPSPTIRPHSPYYARHPQHQAVQRMSSQSGSFQNQQRGHVPLSRQSSLRVVNGLPQQQNMHLQQIQQPAPIAHPRPSRATAYLRHMASRQDVPERPSSTPALIPPYISVILIEAMMKARKTSCREGSAAYMGGPSQQRAATASKHDPHVAAKGRTHVLRHTRSSISQVSSYSHAKKTRPSRPHALRSTLSDQTNKSQSKLSVNSGASVEMLAPPVLFLQIERGRSTCSESKVYPTRVYCRSAPGSRGASVVRDGGGKEKGSGFLKGQAGRARSGRKAQKDRVPSLAKTKAEGDMWTRPKKRKTSGGGMDDATHRVLGGPRYSPHRHHASIRLGESGYGSDAVAGHHGYGYNRYRQDGARFLSSNEDEDVSDEYDEDEYDDDDDDDEGELDLARMLVPAKRQHSIISLRKHLAVTTAAAGSGSSRAYRGTHASSRAAASASRLGEGIGVGEFESEIEGGGGASAALSRVVGAGGVASASTTMPAMRIRGAYASSTPNLAAARHRIQQ</sequence>
<feature type="compositionally biased region" description="Polar residues" evidence="1">
    <location>
        <begin position="373"/>
        <end position="391"/>
    </location>
</feature>
<gene>
    <name evidence="2" type="ORF">M378DRAFT_26327</name>
</gene>
<feature type="compositionally biased region" description="Acidic residues" evidence="1">
    <location>
        <begin position="550"/>
        <end position="572"/>
    </location>
</feature>
<protein>
    <submittedName>
        <fullName evidence="2">Uncharacterized protein</fullName>
    </submittedName>
</protein>
<feature type="compositionally biased region" description="Pro residues" evidence="1">
    <location>
        <begin position="8"/>
        <end position="17"/>
    </location>
</feature>
<organism evidence="2 3">
    <name type="scientific">Amanita muscaria (strain Koide BX008)</name>
    <dbReference type="NCBI Taxonomy" id="946122"/>
    <lineage>
        <taxon>Eukaryota</taxon>
        <taxon>Fungi</taxon>
        <taxon>Dikarya</taxon>
        <taxon>Basidiomycota</taxon>
        <taxon>Agaricomycotina</taxon>
        <taxon>Agaricomycetes</taxon>
        <taxon>Agaricomycetidae</taxon>
        <taxon>Agaricales</taxon>
        <taxon>Pluteineae</taxon>
        <taxon>Amanitaceae</taxon>
        <taxon>Amanita</taxon>
    </lineage>
</organism>
<feature type="region of interest" description="Disordered" evidence="1">
    <location>
        <begin position="62"/>
        <end position="87"/>
    </location>
</feature>
<dbReference type="InParanoid" id="A0A0C2WVU0"/>
<feature type="compositionally biased region" description="Polar residues" evidence="1">
    <location>
        <begin position="349"/>
        <end position="358"/>
    </location>
</feature>
<proteinExistence type="predicted"/>
<dbReference type="STRING" id="946122.A0A0C2WVU0"/>
<dbReference type="OrthoDB" id="2536714at2759"/>
<feature type="region of interest" description="Disordered" evidence="1">
    <location>
        <begin position="347"/>
        <end position="391"/>
    </location>
</feature>
<keyword evidence="3" id="KW-1185">Reference proteome</keyword>
<dbReference type="EMBL" id="KN818291">
    <property type="protein sequence ID" value="KIL60916.1"/>
    <property type="molecule type" value="Genomic_DNA"/>
</dbReference>
<feature type="compositionally biased region" description="Basic and acidic residues" evidence="1">
    <location>
        <begin position="463"/>
        <end position="482"/>
    </location>
</feature>